<dbReference type="PANTHER" id="PTHR45670:SF1">
    <property type="entry name" value="E3 UBIQUITIN-PROTEIN LIGASE HECTD1"/>
    <property type="match status" value="1"/>
</dbReference>
<keyword evidence="7" id="KW-1185">Reference proteome</keyword>
<dbReference type="OrthoDB" id="44182at2759"/>
<dbReference type="GO" id="GO:0061630">
    <property type="term" value="F:ubiquitin protein ligase activity"/>
    <property type="evidence" value="ECO:0007669"/>
    <property type="project" value="InterPro"/>
</dbReference>
<comment type="caution">
    <text evidence="6">The sequence shown here is derived from an EMBL/GenBank/DDBJ whole genome shotgun (WGS) entry which is preliminary data.</text>
</comment>
<dbReference type="Gene3D" id="3.30.2160.10">
    <property type="entry name" value="Hect, E3 ligase catalytic domain"/>
    <property type="match status" value="1"/>
</dbReference>
<dbReference type="Gene3D" id="3.30.2410.10">
    <property type="entry name" value="Hect, E3 ligase catalytic domain"/>
    <property type="match status" value="1"/>
</dbReference>
<protein>
    <recommendedName>
        <fullName evidence="5">HECT domain-containing protein</fullName>
    </recommendedName>
</protein>
<dbReference type="SUPFAM" id="SSF56204">
    <property type="entry name" value="Hect, E3 ligase catalytic domain"/>
    <property type="match status" value="1"/>
</dbReference>
<dbReference type="InterPro" id="IPR013320">
    <property type="entry name" value="ConA-like_dom_sf"/>
</dbReference>
<dbReference type="Pfam" id="PF00632">
    <property type="entry name" value="HECT"/>
    <property type="match status" value="1"/>
</dbReference>
<feature type="region of interest" description="Disordered" evidence="4">
    <location>
        <begin position="602"/>
        <end position="621"/>
    </location>
</feature>
<dbReference type="InterPro" id="IPR043136">
    <property type="entry name" value="B30.2/SPRY_sf"/>
</dbReference>
<feature type="region of interest" description="Disordered" evidence="4">
    <location>
        <begin position="1532"/>
        <end position="1581"/>
    </location>
</feature>
<dbReference type="PANTHER" id="PTHR45670">
    <property type="entry name" value="E3 UBIQUITIN-PROTEIN LIGASE TRIP12"/>
    <property type="match status" value="1"/>
</dbReference>
<dbReference type="InterPro" id="IPR035983">
    <property type="entry name" value="Hect_E3_ubiquitin_ligase"/>
</dbReference>
<dbReference type="SUPFAM" id="SSF49899">
    <property type="entry name" value="Concanavalin A-like lectins/glucanases"/>
    <property type="match status" value="1"/>
</dbReference>
<feature type="region of interest" description="Disordered" evidence="4">
    <location>
        <begin position="1131"/>
        <end position="1158"/>
    </location>
</feature>
<evidence type="ECO:0000256" key="4">
    <source>
        <dbReference type="SAM" id="MobiDB-lite"/>
    </source>
</evidence>
<dbReference type="Gene3D" id="1.25.40.20">
    <property type="entry name" value="Ankyrin repeat-containing domain"/>
    <property type="match status" value="1"/>
</dbReference>
<evidence type="ECO:0000313" key="6">
    <source>
        <dbReference type="EMBL" id="GMI11426.1"/>
    </source>
</evidence>
<feature type="compositionally biased region" description="Pro residues" evidence="4">
    <location>
        <begin position="488"/>
        <end position="513"/>
    </location>
</feature>
<feature type="active site" description="Glycyl thioester intermediate" evidence="3">
    <location>
        <position position="2543"/>
    </location>
</feature>
<accession>A0A9W7FG30</accession>
<feature type="region of interest" description="Disordered" evidence="4">
    <location>
        <begin position="385"/>
        <end position="409"/>
    </location>
</feature>
<proteinExistence type="predicted"/>
<dbReference type="InterPro" id="IPR045322">
    <property type="entry name" value="HECTD1/TRIP12-like"/>
</dbReference>
<feature type="domain" description="HECT" evidence="5">
    <location>
        <begin position="2089"/>
        <end position="2575"/>
    </location>
</feature>
<gene>
    <name evidence="6" type="ORF">TrRE_jg3934</name>
</gene>
<feature type="compositionally biased region" description="Basic and acidic residues" evidence="4">
    <location>
        <begin position="2132"/>
        <end position="2149"/>
    </location>
</feature>
<organism evidence="6 7">
    <name type="scientific">Triparma retinervis</name>
    <dbReference type="NCBI Taxonomy" id="2557542"/>
    <lineage>
        <taxon>Eukaryota</taxon>
        <taxon>Sar</taxon>
        <taxon>Stramenopiles</taxon>
        <taxon>Ochrophyta</taxon>
        <taxon>Bolidophyceae</taxon>
        <taxon>Parmales</taxon>
        <taxon>Triparmaceae</taxon>
        <taxon>Triparma</taxon>
    </lineage>
</organism>
<keyword evidence="2 3" id="KW-0833">Ubl conjugation pathway</keyword>
<dbReference type="Gene3D" id="3.90.1750.10">
    <property type="entry name" value="Hect, E3 ligase catalytic domains"/>
    <property type="match status" value="2"/>
</dbReference>
<feature type="compositionally biased region" description="Basic residues" evidence="4">
    <location>
        <begin position="1140"/>
        <end position="1149"/>
    </location>
</feature>
<evidence type="ECO:0000256" key="1">
    <source>
        <dbReference type="ARBA" id="ARBA00022679"/>
    </source>
</evidence>
<dbReference type="SUPFAM" id="SSF48403">
    <property type="entry name" value="Ankyrin repeat"/>
    <property type="match status" value="1"/>
</dbReference>
<feature type="non-terminal residue" evidence="6">
    <location>
        <position position="2580"/>
    </location>
</feature>
<evidence type="ECO:0000259" key="5">
    <source>
        <dbReference type="PROSITE" id="PS50237"/>
    </source>
</evidence>
<name>A0A9W7FG30_9STRA</name>
<dbReference type="GO" id="GO:0000209">
    <property type="term" value="P:protein polyubiquitination"/>
    <property type="evidence" value="ECO:0007669"/>
    <property type="project" value="TreeGrafter"/>
</dbReference>
<evidence type="ECO:0000313" key="7">
    <source>
        <dbReference type="Proteomes" id="UP001165082"/>
    </source>
</evidence>
<sequence>RYYEGRRQHGRQLSRSEAPRNSEDVLFGSGDEIIIVADIDNRTLSFWRNDTLIGTVITSLPRGSLYPVATPFNSGVRVVVCGLHQDAKGILKKFHAQKALELAKKSAERKAELVKQKELFVKDGKLTDQVVEVLQKICSFYTSSPSSSPPSTTTTLTSVEAARLWYRCGFKLSQFSLLSPPPSVGPVTASMFAETIQGIVREEEKRESIEKEKREKDDQGFVIGDKVELSEDYLLKGDAGSGPLKQFDRGTVIEIQTGHRGDTQIRVIHNSRKWWYQPAALLSERSGLLESTSVMILREILRAHAFSVSLTPLQNSPVTPTSWRPGDWVIPSPSSNILPSMSRIVADSSRSRDTGQISLETIEGTKRLNITKNVILHSGFFHNEEQATESSPASPTPTHSTSDNSDTQNKLRKIASLHLPTLNAVTKEISSSVSILASYFNADLISSIISALHLSARVSSSTNDETTLAALCKLTLAVVHQLFQAPIEKPPSPGPATALPPPPTETSSPPPEPPDTHHPPTSSSTTTTTSSSSSRFPSNNPSMPSSSISIQDLITQDLSSATSSGQRPDVSRREILLSLMASARMEDGSLSATNIHSRLLSTLEQRPNSSNNPSLNDRSLTSRVIEGLQRNTSGLTNSWRELRHVLRSASTKRISGASQMLIQNGLLLDSVPWVKRALSAGADAKSLDEDGRSVVLVAIALGCSNDVIKIIIEAGATIGPKELEAAAKTNQPSILSLLLRHTVYDETSFDASDCSEEIKATLSTFLAQQEELKTNMLSNATSSVTTLLEAFLSVCLSLQQSEKRGKCLIIADTLVGDSLYYLLTEGKIVKSTLPTTSRRQFLRTMGLNIGLVRSSSSPSSTINVPTHPESSLLSTLPSSTLENMSELQLTTFMKTIEGFMWRKDVKDVCFGLSMSSILLDQAPSRSWLFDRYGIVELSACHINRTSSFLKSKKTPNDLSSLIKCPKNHSCELHLTKHASFRCDLCGKGVDQGKPMHGCRRCDWDACATCTDKREGGVVKWDFVRNLAKEVEEKISKLGIDSERNNDCNADHATSPNKNKIDSDLCDDVDFLQTLARKLAQRDLNTLDEVLGMLDDPGKLTVYEFSVFLLPALHAALSSVSTSAAAGGAVVKVCRSDSPRRKPMRKRPKRGNSPSKGKRVELNCCDRRTFLNSVFEKCLKYDSAKGMTSTKRSTIEKSSTSSKQEEEMTDVMGDEEEMMMADEILAAGGGEFEIGDRVALRVSFVESRGMPTGPMGLSGEGSVVDLNPGRVFVEYKGQLWHYLKTSLRLVSRRGFEDLKKTFLKRKARSMPELVRVVHTILALEEDFEVKLNKSPEFSDLQSLLVPFQVKLRRAPDSSSSRRSKAARRAAAGKSIAAGVTKFPSKSCSDLRCTIHVEPLMPLIELQAHVLRTCRVKIPSYINFCRKLALDRAIVAERPFAADSPASDETLANFPFVSESDGGVSWNSRKVARVVAYDDSTCTHIVRYASHTRNNSGNFDDGYCAVGDLLDFNGGEARLVLAGRDYLILSRDSEDASDDDMDSIGGDAMQDDGASSSSDSEQRGGQKGTKSPPRKNSISNSSFLLPVGTRVESNIAAEEGGKGDWEVYTIVAGVINEESATATSSESKDDPGTVKVCKYNLVSEDGSFYQNVLEKNMRGRDLSLRQEMRMHEHGVGGSLGDGNDSVPRSVPVSRRQASNGSVKPTGVIRRVWSALTDAQNVGPMQLGNDSDDSVENSNENMELTLEPESPPQLGVEFSVDEKIPPMLVDSYNMTLFHALQTLQRANKHDASVGGGTTKGHLNRVCSLFYNIVVYERRSKSRRRDSIGTTTETTVTTFKAGASQEDKLNRRKAEKRNGGRIKVDFDDDCTDGNPGDETRPTNVIQKTSKRSLSQCDGVNLPCQMCLEVLSLLADVTSSRSLDEEGSLNPSAMFVCRDLTKKLLTQLEDPLAVVSGALPDWCICVPSLTPRLFSHESRRILLERGTFGVSRAVFRQQENKVDVQGLRSRMEAIRQRAVALMQEAFSVDAEDPMALQLQADELYTLEESLKSQVASAFKRQRWAEHWLKSAKGVVSRKNLLADAQQVLSSYAMNSSARRRRLEIQFTGESGFDAASGEQAGVTRGFYADVAGEMMRGERAKGSVEEDEKEKDSNVDSPSEPDAEMWIRDIDPSGTVIIPTPRASTTSVPGLFPLPVAPGSTEKEIVCNKFRMLGRLFASALRDGFLVPLPLSFEFITLIQRCDDPEEAPDEGSEGNNMSTSFSSFDMEDVDAVIFEGDDDDLILGVEDLPRPGFVGGEIYGIHAHICSQLKTINDSSTSERKKMEKREEVASNKDFARKALNAKYDCSFNDYVAGRVFVDPFDVSQSDGFELCVGGRQMEVTIDNVQEYIALCKRWILHEGIISQAQSFRAGVNDFFPSACLSLLTPEELRMDICGEDDVKDWTDSKIRGLFKLDGGRGAVEAMVAVAAIGGEGGVSLSRKFSSESPTFNFLVKTLLEASVIQRRQFLTFVTSLPIITPGLIEVQPIVSPTGEFMAVSDSNLPRANTCARRLYLPRFESIDEFKKIWNAIIDNESQFKGFFEWQG</sequence>
<feature type="compositionally biased region" description="Low complexity" evidence="4">
    <location>
        <begin position="1188"/>
        <end position="1201"/>
    </location>
</feature>
<dbReference type="EMBL" id="BRXZ01000422">
    <property type="protein sequence ID" value="GMI11426.1"/>
    <property type="molecule type" value="Genomic_DNA"/>
</dbReference>
<feature type="region of interest" description="Disordered" evidence="4">
    <location>
        <begin position="2132"/>
        <end position="2160"/>
    </location>
</feature>
<feature type="compositionally biased region" description="Low complexity" evidence="4">
    <location>
        <begin position="519"/>
        <end position="547"/>
    </location>
</feature>
<dbReference type="InterPro" id="IPR000569">
    <property type="entry name" value="HECT_dom"/>
</dbReference>
<dbReference type="GO" id="GO:0043161">
    <property type="term" value="P:proteasome-mediated ubiquitin-dependent protein catabolic process"/>
    <property type="evidence" value="ECO:0007669"/>
    <property type="project" value="TreeGrafter"/>
</dbReference>
<evidence type="ECO:0000256" key="2">
    <source>
        <dbReference type="ARBA" id="ARBA00022786"/>
    </source>
</evidence>
<dbReference type="PROSITE" id="PS50237">
    <property type="entry name" value="HECT"/>
    <property type="match status" value="1"/>
</dbReference>
<feature type="compositionally biased region" description="Polar residues" evidence="4">
    <location>
        <begin position="1572"/>
        <end position="1581"/>
    </location>
</feature>
<feature type="region of interest" description="Disordered" evidence="4">
    <location>
        <begin position="1188"/>
        <end position="1207"/>
    </location>
</feature>
<keyword evidence="1" id="KW-0808">Transferase</keyword>
<feature type="region of interest" description="Disordered" evidence="4">
    <location>
        <begin position="1672"/>
        <end position="1699"/>
    </location>
</feature>
<feature type="compositionally biased region" description="Low complexity" evidence="4">
    <location>
        <begin position="390"/>
        <end position="402"/>
    </location>
</feature>
<feature type="region of interest" description="Disordered" evidence="4">
    <location>
        <begin position="486"/>
        <end position="547"/>
    </location>
</feature>
<dbReference type="Gene3D" id="2.60.120.920">
    <property type="match status" value="1"/>
</dbReference>
<reference evidence="6" key="1">
    <citation type="submission" date="2022-07" db="EMBL/GenBank/DDBJ databases">
        <title>Genome analysis of Parmales, a sister group of diatoms, reveals the evolutionary specialization of diatoms from phago-mixotrophs to photoautotrophs.</title>
        <authorList>
            <person name="Ban H."/>
            <person name="Sato S."/>
            <person name="Yoshikawa S."/>
            <person name="Kazumasa Y."/>
            <person name="Nakamura Y."/>
            <person name="Ichinomiya M."/>
            <person name="Saitoh K."/>
            <person name="Sato N."/>
            <person name="Blanc-Mathieu R."/>
            <person name="Endo H."/>
            <person name="Kuwata A."/>
            <person name="Ogata H."/>
        </authorList>
    </citation>
    <scope>NUCLEOTIDE SEQUENCE</scope>
</reference>
<dbReference type="InterPro" id="IPR036770">
    <property type="entry name" value="Ankyrin_rpt-contain_sf"/>
</dbReference>
<evidence type="ECO:0000256" key="3">
    <source>
        <dbReference type="PROSITE-ProRule" id="PRU00104"/>
    </source>
</evidence>
<dbReference type="SMART" id="SM00119">
    <property type="entry name" value="HECTc"/>
    <property type="match status" value="1"/>
</dbReference>
<dbReference type="Proteomes" id="UP001165082">
    <property type="component" value="Unassembled WGS sequence"/>
</dbReference>